<dbReference type="Proteomes" id="UP000288716">
    <property type="component" value="Unassembled WGS sequence"/>
</dbReference>
<dbReference type="VEuPathDB" id="VectorBase:LDEU007314"/>
<dbReference type="GO" id="GO:0030140">
    <property type="term" value="C:trans-Golgi network transport vesicle"/>
    <property type="evidence" value="ECO:0007669"/>
    <property type="project" value="TreeGrafter"/>
</dbReference>
<dbReference type="InterPro" id="IPR001478">
    <property type="entry name" value="PDZ"/>
</dbReference>
<gene>
    <name evidence="3" type="ORF">B4U80_10767</name>
</gene>
<proteinExistence type="predicted"/>
<dbReference type="GO" id="GO:0016020">
    <property type="term" value="C:membrane"/>
    <property type="evidence" value="ECO:0007669"/>
    <property type="project" value="TreeGrafter"/>
</dbReference>
<name>A0A443SAZ3_9ACAR</name>
<dbReference type="GO" id="GO:2000009">
    <property type="term" value="P:negative regulation of protein localization to cell surface"/>
    <property type="evidence" value="ECO:0007669"/>
    <property type="project" value="TreeGrafter"/>
</dbReference>
<dbReference type="Gene3D" id="2.30.42.10">
    <property type="match status" value="1"/>
</dbReference>
<evidence type="ECO:0000313" key="3">
    <source>
        <dbReference type="EMBL" id="RWS24726.1"/>
    </source>
</evidence>
<organism evidence="3 4">
    <name type="scientific">Leptotrombidium deliense</name>
    <dbReference type="NCBI Taxonomy" id="299467"/>
    <lineage>
        <taxon>Eukaryota</taxon>
        <taxon>Metazoa</taxon>
        <taxon>Ecdysozoa</taxon>
        <taxon>Arthropoda</taxon>
        <taxon>Chelicerata</taxon>
        <taxon>Arachnida</taxon>
        <taxon>Acari</taxon>
        <taxon>Acariformes</taxon>
        <taxon>Trombidiformes</taxon>
        <taxon>Prostigmata</taxon>
        <taxon>Anystina</taxon>
        <taxon>Parasitengona</taxon>
        <taxon>Trombiculoidea</taxon>
        <taxon>Trombiculidae</taxon>
        <taxon>Leptotrombidium</taxon>
    </lineage>
</organism>
<dbReference type="InterPro" id="IPR036034">
    <property type="entry name" value="PDZ_sf"/>
</dbReference>
<dbReference type="InterPro" id="IPR038879">
    <property type="entry name" value="GOPC"/>
</dbReference>
<dbReference type="EMBL" id="NCKV01004487">
    <property type="protein sequence ID" value="RWS24726.1"/>
    <property type="molecule type" value="Genomic_DNA"/>
</dbReference>
<evidence type="ECO:0000313" key="4">
    <source>
        <dbReference type="Proteomes" id="UP000288716"/>
    </source>
</evidence>
<dbReference type="PANTHER" id="PTHR16528:SF2">
    <property type="entry name" value="GOLGI-ASSOCIATED PDZ AND COILED-COIL MOTIF-CONTAINING PROTEIN"/>
    <property type="match status" value="1"/>
</dbReference>
<dbReference type="SUPFAM" id="SSF50156">
    <property type="entry name" value="PDZ domain-like"/>
    <property type="match status" value="1"/>
</dbReference>
<dbReference type="SMART" id="SM00228">
    <property type="entry name" value="PDZ"/>
    <property type="match status" value="1"/>
</dbReference>
<dbReference type="AlphaFoldDB" id="A0A443SAZ3"/>
<evidence type="ECO:0000259" key="2">
    <source>
        <dbReference type="PROSITE" id="PS50106"/>
    </source>
</evidence>
<accession>A0A443SAZ3</accession>
<feature type="domain" description="PDZ" evidence="2">
    <location>
        <begin position="256"/>
        <end position="339"/>
    </location>
</feature>
<dbReference type="Pfam" id="PF00595">
    <property type="entry name" value="PDZ"/>
    <property type="match status" value="1"/>
</dbReference>
<comment type="caution">
    <text evidence="3">The sequence shown here is derived from an EMBL/GenBank/DDBJ whole genome shotgun (WGS) entry which is preliminary data.</text>
</comment>
<dbReference type="PANTHER" id="PTHR16528">
    <property type="entry name" value="GOLGI-ASSOCIATED PDZ AND COILED-COIL MOTIF-CONTAINING"/>
    <property type="match status" value="1"/>
</dbReference>
<dbReference type="PROSITE" id="PS50106">
    <property type="entry name" value="PDZ"/>
    <property type="match status" value="1"/>
</dbReference>
<reference evidence="3 4" key="1">
    <citation type="journal article" date="2018" name="Gigascience">
        <title>Genomes of trombidid mites reveal novel predicted allergens and laterally-transferred genes associated with secondary metabolism.</title>
        <authorList>
            <person name="Dong X."/>
            <person name="Chaisiri K."/>
            <person name="Xia D."/>
            <person name="Armstrong S.D."/>
            <person name="Fang Y."/>
            <person name="Donnelly M.J."/>
            <person name="Kadowaki T."/>
            <person name="McGarry J.W."/>
            <person name="Darby A.C."/>
            <person name="Makepeace B.L."/>
        </authorList>
    </citation>
    <scope>NUCLEOTIDE SEQUENCE [LARGE SCALE GENOMIC DNA]</scope>
    <source>
        <strain evidence="3">UoL-UT</strain>
    </source>
</reference>
<dbReference type="OrthoDB" id="10063653at2759"/>
<dbReference type="GO" id="GO:0005794">
    <property type="term" value="C:Golgi apparatus"/>
    <property type="evidence" value="ECO:0007669"/>
    <property type="project" value="InterPro"/>
</dbReference>
<feature type="coiled-coil region" evidence="1">
    <location>
        <begin position="74"/>
        <end position="115"/>
    </location>
</feature>
<protein>
    <submittedName>
        <fullName evidence="3">Golgi-associated PDZ and coiled-coil motif-containing protein-like isoform X2</fullName>
    </submittedName>
</protein>
<keyword evidence="1" id="KW-0175">Coiled coil</keyword>
<dbReference type="GO" id="GO:0044325">
    <property type="term" value="F:transmembrane transporter binding"/>
    <property type="evidence" value="ECO:0007669"/>
    <property type="project" value="TreeGrafter"/>
</dbReference>
<dbReference type="STRING" id="299467.A0A443SAZ3"/>
<keyword evidence="4" id="KW-1185">Reference proteome</keyword>
<sequence>MSSDTKNVITKVGLLWLDVLEKEFDKAVVDLDVLLSQVDEETDGILNESRLLMSTIGSTFAQLAHKCLVVFENNSRLEKELSEMRKELVAAKSEKTILEQEIGEKRNQLEAIANTYHTKRDSIVSRNSVDQQRNRIRETYVYHEVKQLRKENVSLRKQLLTVDSELFGARLAAKYLDKELSGRIQQIQLLAKPSVKGDDQERLWNQLEAEIHLHRHKTVVKACRGRQYTVGHQLDSPKGHDFHSLRKRQGIGEIRNIVIERNEEEGLGISITGGKEHGIPILISEIHRNTPASRCGTLYVGDAILTVNGIDLRPLKHADAAKVLTEQKGQCSLQVVYVAPEDEEEYSESDSANDLPRYPFFDSNVVPENIHENETTEGNETDDIIDDYDNLSSITDTMCPSPNKYPGVAKLCSAIRTSNDVEYNLPTNHQKSKETLIE</sequence>
<evidence type="ECO:0000256" key="1">
    <source>
        <dbReference type="SAM" id="Coils"/>
    </source>
</evidence>